<dbReference type="SMART" id="SM01103">
    <property type="entry name" value="CRS1_YhbY"/>
    <property type="match status" value="1"/>
</dbReference>
<keyword evidence="1 2" id="KW-0694">RNA-binding</keyword>
<dbReference type="EMBL" id="AVQI01000050">
    <property type="protein sequence ID" value="ERK02611.1"/>
    <property type="molecule type" value="Genomic_DNA"/>
</dbReference>
<proteinExistence type="predicted"/>
<evidence type="ECO:0000313" key="4">
    <source>
        <dbReference type="EMBL" id="ERF60654.1"/>
    </source>
</evidence>
<sequence length="109" mass="12150">MIELSSKQRKILEKYAQPLQSVVIVGQNGVTEAVEKMTDSALAAHELVKISFNEFKDEKRDLAVSLSEACSSVLVRVIGNKAILYRPAEKADERKYEKALEKAKAKQSI</sequence>
<dbReference type="Proteomes" id="UP000016412">
    <property type="component" value="Unassembled WGS sequence"/>
</dbReference>
<dbReference type="PATRIC" id="fig|1125725.3.peg.1376"/>
<reference evidence="6 7" key="1">
    <citation type="submission" date="2013-08" db="EMBL/GenBank/DDBJ databases">
        <authorList>
            <person name="Durkin A.S."/>
            <person name="Haft D.R."/>
            <person name="McCorrison J."/>
            <person name="Torralba M."/>
            <person name="Gillis M."/>
            <person name="Haft D.H."/>
            <person name="Methe B."/>
            <person name="Sutton G."/>
            <person name="Nelson K.E."/>
        </authorList>
    </citation>
    <scope>NUCLEOTIDE SEQUENCE [LARGE SCALE GENOMIC DNA]</scope>
    <source>
        <strain evidence="5 7">ATCC 35536</strain>
        <strain evidence="4 6">VPI DR56BR1116</strain>
    </source>
</reference>
<dbReference type="eggNOG" id="COG1534">
    <property type="taxonomic scope" value="Bacteria"/>
</dbReference>
<dbReference type="Proteomes" id="UP000016646">
    <property type="component" value="Unassembled WGS sequence"/>
</dbReference>
<accession>U2LE94</accession>
<dbReference type="STRING" id="1125725.HMPREF1325_0712"/>
<evidence type="ECO:0000256" key="2">
    <source>
        <dbReference type="PROSITE-ProRule" id="PRU00626"/>
    </source>
</evidence>
<dbReference type="OrthoDB" id="9797519at2"/>
<dbReference type="AlphaFoldDB" id="U2LE94"/>
<dbReference type="InterPro" id="IPR051925">
    <property type="entry name" value="RNA-binding_domain"/>
</dbReference>
<protein>
    <submittedName>
        <fullName evidence="4">RNA-binding protein, YhbY family</fullName>
    </submittedName>
</protein>
<dbReference type="PANTHER" id="PTHR40065:SF3">
    <property type="entry name" value="RNA-BINDING PROTEIN YHBY"/>
    <property type="match status" value="1"/>
</dbReference>
<dbReference type="EMBL" id="AUZJ01000035">
    <property type="protein sequence ID" value="ERF60654.1"/>
    <property type="molecule type" value="Genomic_DNA"/>
</dbReference>
<dbReference type="Pfam" id="PF01985">
    <property type="entry name" value="CRS1_YhbY"/>
    <property type="match status" value="1"/>
</dbReference>
<dbReference type="PANTHER" id="PTHR40065">
    <property type="entry name" value="RNA-BINDING PROTEIN YHBY"/>
    <property type="match status" value="1"/>
</dbReference>
<evidence type="ECO:0000313" key="5">
    <source>
        <dbReference type="EMBL" id="ERK02611.1"/>
    </source>
</evidence>
<dbReference type="Gene3D" id="3.30.110.60">
    <property type="entry name" value="YhbY-like"/>
    <property type="match status" value="1"/>
</dbReference>
<evidence type="ECO:0000313" key="6">
    <source>
        <dbReference type="Proteomes" id="UP000016412"/>
    </source>
</evidence>
<organism evidence="4 6">
    <name type="scientific">Treponema socranskii subsp. socranskii VPI DR56BR1116 = ATCC 35536</name>
    <dbReference type="NCBI Taxonomy" id="1125725"/>
    <lineage>
        <taxon>Bacteria</taxon>
        <taxon>Pseudomonadati</taxon>
        <taxon>Spirochaetota</taxon>
        <taxon>Spirochaetia</taxon>
        <taxon>Spirochaetales</taxon>
        <taxon>Treponemataceae</taxon>
        <taxon>Treponema</taxon>
    </lineage>
</organism>
<feature type="domain" description="CRM" evidence="3">
    <location>
        <begin position="2"/>
        <end position="97"/>
    </location>
</feature>
<evidence type="ECO:0000313" key="7">
    <source>
        <dbReference type="Proteomes" id="UP000016646"/>
    </source>
</evidence>
<dbReference type="InterPro" id="IPR035920">
    <property type="entry name" value="YhbY-like_sf"/>
</dbReference>
<dbReference type="GO" id="GO:0003723">
    <property type="term" value="F:RNA binding"/>
    <property type="evidence" value="ECO:0007669"/>
    <property type="project" value="UniProtKB-UniRule"/>
</dbReference>
<comment type="caution">
    <text evidence="4">The sequence shown here is derived from an EMBL/GenBank/DDBJ whole genome shotgun (WGS) entry which is preliminary data.</text>
</comment>
<dbReference type="SUPFAM" id="SSF75471">
    <property type="entry name" value="YhbY-like"/>
    <property type="match status" value="1"/>
</dbReference>
<name>U2LE94_TRESO</name>
<dbReference type="PROSITE" id="PS51295">
    <property type="entry name" value="CRM"/>
    <property type="match status" value="1"/>
</dbReference>
<dbReference type="InterPro" id="IPR001890">
    <property type="entry name" value="RNA-binding_CRM"/>
</dbReference>
<evidence type="ECO:0000256" key="1">
    <source>
        <dbReference type="ARBA" id="ARBA00022884"/>
    </source>
</evidence>
<evidence type="ECO:0000259" key="3">
    <source>
        <dbReference type="PROSITE" id="PS51295"/>
    </source>
</evidence>
<gene>
    <name evidence="5" type="ORF">HMPREF0860_0190</name>
    <name evidence="4" type="ORF">HMPREF1325_0712</name>
</gene>
<dbReference type="RefSeq" id="WP_021330374.1">
    <property type="nucleotide sequence ID" value="NZ_AUZJ01000035.1"/>
</dbReference>
<keyword evidence="7" id="KW-1185">Reference proteome</keyword>